<sequence length="164" mass="18437">MAPITNSVICCFIMLFLPIFVQSSNTQLDNSELCKNLCRNANLRQLLRVSMLDRNELLLPINLRKVLLRTNADYNQGLYDIQLIDFGEPGSMCDCASAKVMRLKRGCKPTRPNTCVSMLTDKNKEIEQVIPPPATGENADTPAKVVEGKKVNCSKMSRCKARKW</sequence>
<reference evidence="2 3" key="1">
    <citation type="journal article" date="2017" name="BMC Biol.">
        <title>Genomic innovations, transcriptional plasticity and gene loss underlying the evolution and divergence of two highly polyphagous and invasive Helicoverpa pest species.</title>
        <authorList>
            <person name="Pearce S.L."/>
            <person name="Clarke D.F."/>
            <person name="East P.D."/>
            <person name="Elfekih S."/>
            <person name="Gordon K.H."/>
            <person name="Jermiin L.S."/>
            <person name="McGaughran A."/>
            <person name="Oakeshott J.G."/>
            <person name="Papanikolaou A."/>
            <person name="Perera O.P."/>
            <person name="Rane R.V."/>
            <person name="Richards S."/>
            <person name="Tay W.T."/>
            <person name="Walsh T.K."/>
            <person name="Anderson A."/>
            <person name="Anderson C.J."/>
            <person name="Asgari S."/>
            <person name="Board P.G."/>
            <person name="Bretschneider A."/>
            <person name="Campbell P.M."/>
            <person name="Chertemps T."/>
            <person name="Christeller J.T."/>
            <person name="Coppin C.W."/>
            <person name="Downes S.J."/>
            <person name="Duan G."/>
            <person name="Farnsworth C.A."/>
            <person name="Good R.T."/>
            <person name="Han L.B."/>
            <person name="Han Y.C."/>
            <person name="Hatje K."/>
            <person name="Horne I."/>
            <person name="Huang Y.P."/>
            <person name="Hughes D.S."/>
            <person name="Jacquin-Joly E."/>
            <person name="James W."/>
            <person name="Jhangiani S."/>
            <person name="Kollmar M."/>
            <person name="Kuwar S.S."/>
            <person name="Li S."/>
            <person name="Liu N.Y."/>
            <person name="Maibeche M.T."/>
            <person name="Miller J.R."/>
            <person name="Montagne N."/>
            <person name="Perry T."/>
            <person name="Qu J."/>
            <person name="Song S.V."/>
            <person name="Sutton G.G."/>
            <person name="Vogel H."/>
            <person name="Walenz B.P."/>
            <person name="Xu W."/>
            <person name="Zhang H.J."/>
            <person name="Zou Z."/>
            <person name="Batterham P."/>
            <person name="Edwards O.R."/>
            <person name="Feyereisen R."/>
            <person name="Gibbs R.A."/>
            <person name="Heckel D.G."/>
            <person name="McGrath A."/>
            <person name="Robin C."/>
            <person name="Scherer S.E."/>
            <person name="Worley K.C."/>
            <person name="Wu Y.D."/>
        </authorList>
    </citation>
    <scope>NUCLEOTIDE SEQUENCE [LARGE SCALE GENOMIC DNA]</scope>
    <source>
        <strain evidence="2">Harm_GR_Male_#8</strain>
        <tissue evidence="2">Whole organism</tissue>
    </source>
</reference>
<protein>
    <submittedName>
        <fullName evidence="2">Uncharacterized protein</fullName>
    </submittedName>
</protein>
<dbReference type="AlphaFoldDB" id="A0A2W1BFM7"/>
<keyword evidence="1" id="KW-0732">Signal</keyword>
<dbReference type="Proteomes" id="UP000249218">
    <property type="component" value="Unassembled WGS sequence"/>
</dbReference>
<gene>
    <name evidence="2" type="primary">HaOG212860</name>
    <name evidence="2" type="ORF">B5X24_HaOG212860</name>
</gene>
<evidence type="ECO:0000256" key="1">
    <source>
        <dbReference type="SAM" id="SignalP"/>
    </source>
</evidence>
<feature type="chain" id="PRO_5016072497" evidence="1">
    <location>
        <begin position="24"/>
        <end position="164"/>
    </location>
</feature>
<accession>A0A2W1BFM7</accession>
<proteinExistence type="predicted"/>
<organism evidence="2 3">
    <name type="scientific">Helicoverpa armigera</name>
    <name type="common">Cotton bollworm</name>
    <name type="synonym">Heliothis armigera</name>
    <dbReference type="NCBI Taxonomy" id="29058"/>
    <lineage>
        <taxon>Eukaryota</taxon>
        <taxon>Metazoa</taxon>
        <taxon>Ecdysozoa</taxon>
        <taxon>Arthropoda</taxon>
        <taxon>Hexapoda</taxon>
        <taxon>Insecta</taxon>
        <taxon>Pterygota</taxon>
        <taxon>Neoptera</taxon>
        <taxon>Endopterygota</taxon>
        <taxon>Lepidoptera</taxon>
        <taxon>Glossata</taxon>
        <taxon>Ditrysia</taxon>
        <taxon>Noctuoidea</taxon>
        <taxon>Noctuidae</taxon>
        <taxon>Heliothinae</taxon>
        <taxon>Helicoverpa</taxon>
    </lineage>
</organism>
<evidence type="ECO:0000313" key="3">
    <source>
        <dbReference type="Proteomes" id="UP000249218"/>
    </source>
</evidence>
<evidence type="ECO:0000313" key="2">
    <source>
        <dbReference type="EMBL" id="PZC71636.1"/>
    </source>
</evidence>
<dbReference type="EMBL" id="KZ150279">
    <property type="protein sequence ID" value="PZC71636.1"/>
    <property type="molecule type" value="Genomic_DNA"/>
</dbReference>
<name>A0A2W1BFM7_HELAM</name>
<feature type="signal peptide" evidence="1">
    <location>
        <begin position="1"/>
        <end position="23"/>
    </location>
</feature>
<keyword evidence="3" id="KW-1185">Reference proteome</keyword>